<feature type="transmembrane region" description="Helical" evidence="8">
    <location>
        <begin position="84"/>
        <end position="101"/>
    </location>
</feature>
<feature type="binding site" evidence="7">
    <location>
        <position position="224"/>
    </location>
    <ligand>
        <name>Mg(2+)</name>
        <dbReference type="ChEBI" id="CHEBI:18420"/>
    </ligand>
</feature>
<evidence type="ECO:0000256" key="5">
    <source>
        <dbReference type="ARBA" id="ARBA00022989"/>
    </source>
</evidence>
<dbReference type="PANTHER" id="PTHR22926:SF3">
    <property type="entry name" value="UNDECAPRENYL-PHOSPHATE ALPHA-N-ACETYLGLUCOSAMINYL 1-PHOSPHATE TRANSFERASE"/>
    <property type="match status" value="1"/>
</dbReference>
<dbReference type="GO" id="GO:0016780">
    <property type="term" value="F:phosphotransferase activity, for other substituted phosphate groups"/>
    <property type="evidence" value="ECO:0007669"/>
    <property type="project" value="InterPro"/>
</dbReference>
<organism evidence="9">
    <name type="scientific">Caldisericum exile</name>
    <dbReference type="NCBI Taxonomy" id="693075"/>
    <lineage>
        <taxon>Bacteria</taxon>
        <taxon>Pseudomonadati</taxon>
        <taxon>Caldisericota/Cryosericota group</taxon>
        <taxon>Caldisericota</taxon>
        <taxon>Caldisericia</taxon>
        <taxon>Caldisericales</taxon>
        <taxon>Caldisericaceae</taxon>
        <taxon>Caldisericum</taxon>
    </lineage>
</organism>
<dbReference type="AlphaFoldDB" id="A0A7C4U2P4"/>
<dbReference type="GO" id="GO:0009103">
    <property type="term" value="P:lipopolysaccharide biosynthetic process"/>
    <property type="evidence" value="ECO:0007669"/>
    <property type="project" value="TreeGrafter"/>
</dbReference>
<dbReference type="InterPro" id="IPR000715">
    <property type="entry name" value="Glycosyl_transferase_4"/>
</dbReference>
<evidence type="ECO:0000256" key="6">
    <source>
        <dbReference type="ARBA" id="ARBA00023136"/>
    </source>
</evidence>
<name>A0A7C4U2P4_9BACT</name>
<keyword evidence="6 8" id="KW-0472">Membrane</keyword>
<evidence type="ECO:0000256" key="1">
    <source>
        <dbReference type="ARBA" id="ARBA00004651"/>
    </source>
</evidence>
<keyword evidence="5 8" id="KW-1133">Transmembrane helix</keyword>
<gene>
    <name evidence="9" type="ORF">ENV82_03115</name>
</gene>
<accession>A0A7C4U2P4</accession>
<dbReference type="GO" id="GO:0046872">
    <property type="term" value="F:metal ion binding"/>
    <property type="evidence" value="ECO:0007669"/>
    <property type="project" value="UniProtKB-KW"/>
</dbReference>
<evidence type="ECO:0000256" key="7">
    <source>
        <dbReference type="PIRSR" id="PIRSR600715-1"/>
    </source>
</evidence>
<feature type="transmembrane region" description="Helical" evidence="8">
    <location>
        <begin position="113"/>
        <end position="130"/>
    </location>
</feature>
<feature type="binding site" evidence="7">
    <location>
        <position position="164"/>
    </location>
    <ligand>
        <name>Mg(2+)</name>
        <dbReference type="ChEBI" id="CHEBI:18420"/>
    </ligand>
</feature>
<dbReference type="GO" id="GO:0005886">
    <property type="term" value="C:plasma membrane"/>
    <property type="evidence" value="ECO:0007669"/>
    <property type="project" value="UniProtKB-SubCell"/>
</dbReference>
<dbReference type="PROSITE" id="PS01348">
    <property type="entry name" value="MRAY_2"/>
    <property type="match status" value="1"/>
</dbReference>
<comment type="subcellular location">
    <subcellularLocation>
        <location evidence="1">Cell membrane</location>
        <topology evidence="1">Multi-pass membrane protein</topology>
    </subcellularLocation>
</comment>
<feature type="transmembrane region" description="Helical" evidence="8">
    <location>
        <begin position="142"/>
        <end position="160"/>
    </location>
</feature>
<sequence length="324" mass="35761">MKTFINFLDKNLFNISYFFLLGFFISSFTTPLSIFLGNKFGIIDIPKKGERNKLHTNPIPRSGGISIFITLIILFLTLKKFNRQFSGIIVGATLLFFGLLLDDKKGLTVRQKFGIQFLSAFIAILTGTQFRQITIPISNTPINLGIFGAVFTAIWIVGLINAINIIDGLDGLAAGVSLISSFFLSITAMYKGHYNTALLLIGLCGAVLAFLIYNFHPARVFLGDSGAGLLGYMLAIISILGAYKTTTLISVALPIFALGIPIIEVFTSILRRMIKGGSPFKYDTDHIHYKLYKKGVPQRTIAIMYYFTTFVLSLIGIFITFGVK</sequence>
<feature type="transmembrane region" description="Helical" evidence="8">
    <location>
        <begin position="303"/>
        <end position="323"/>
    </location>
</feature>
<feature type="transmembrane region" description="Helical" evidence="8">
    <location>
        <begin position="172"/>
        <end position="190"/>
    </location>
</feature>
<feature type="transmembrane region" description="Helical" evidence="8">
    <location>
        <begin position="196"/>
        <end position="215"/>
    </location>
</feature>
<protein>
    <submittedName>
        <fullName evidence="9">Undecaprenyl/decaprenyl-phosphate alpha-N-acetylglucosaminyl 1-phosphate transferase</fullName>
    </submittedName>
</protein>
<keyword evidence="7" id="KW-0460">Magnesium</keyword>
<evidence type="ECO:0000256" key="3">
    <source>
        <dbReference type="ARBA" id="ARBA00022679"/>
    </source>
</evidence>
<dbReference type="GO" id="GO:0044038">
    <property type="term" value="P:cell wall macromolecule biosynthetic process"/>
    <property type="evidence" value="ECO:0007669"/>
    <property type="project" value="TreeGrafter"/>
</dbReference>
<keyword evidence="7" id="KW-0479">Metal-binding</keyword>
<feature type="transmembrane region" description="Helical" evidence="8">
    <location>
        <begin position="58"/>
        <end position="78"/>
    </location>
</feature>
<keyword evidence="4 8" id="KW-0812">Transmembrane</keyword>
<dbReference type="GO" id="GO:0071555">
    <property type="term" value="P:cell wall organization"/>
    <property type="evidence" value="ECO:0007669"/>
    <property type="project" value="TreeGrafter"/>
</dbReference>
<evidence type="ECO:0000256" key="8">
    <source>
        <dbReference type="SAM" id="Phobius"/>
    </source>
</evidence>
<evidence type="ECO:0000256" key="2">
    <source>
        <dbReference type="ARBA" id="ARBA00022475"/>
    </source>
</evidence>
<dbReference type="CDD" id="cd06853">
    <property type="entry name" value="GT_WecA_like"/>
    <property type="match status" value="1"/>
</dbReference>
<proteinExistence type="predicted"/>
<feature type="transmembrane region" description="Helical" evidence="8">
    <location>
        <begin position="227"/>
        <end position="243"/>
    </location>
</feature>
<dbReference type="EMBL" id="DTHV01000099">
    <property type="protein sequence ID" value="HGW60405.1"/>
    <property type="molecule type" value="Genomic_DNA"/>
</dbReference>
<dbReference type="InterPro" id="IPR018480">
    <property type="entry name" value="PNAcMuramoyl-5peptid_Trfase_CS"/>
</dbReference>
<comment type="cofactor">
    <cofactor evidence="7">
        <name>Mg(2+)</name>
        <dbReference type="ChEBI" id="CHEBI:18420"/>
    </cofactor>
</comment>
<keyword evidence="2" id="KW-1003">Cell membrane</keyword>
<feature type="transmembrane region" description="Helical" evidence="8">
    <location>
        <begin position="249"/>
        <end position="270"/>
    </location>
</feature>
<evidence type="ECO:0000256" key="4">
    <source>
        <dbReference type="ARBA" id="ARBA00022692"/>
    </source>
</evidence>
<reference evidence="9" key="1">
    <citation type="journal article" date="2020" name="mSystems">
        <title>Genome- and Community-Level Interaction Insights into Carbon Utilization and Element Cycling Functions of Hydrothermarchaeota in Hydrothermal Sediment.</title>
        <authorList>
            <person name="Zhou Z."/>
            <person name="Liu Y."/>
            <person name="Xu W."/>
            <person name="Pan J."/>
            <person name="Luo Z.H."/>
            <person name="Li M."/>
        </authorList>
    </citation>
    <scope>NUCLEOTIDE SEQUENCE [LARGE SCALE GENOMIC DNA]</scope>
    <source>
        <strain evidence="9">SpSt-794</strain>
    </source>
</reference>
<comment type="caution">
    <text evidence="9">The sequence shown here is derived from an EMBL/GenBank/DDBJ whole genome shotgun (WGS) entry which is preliminary data.</text>
</comment>
<dbReference type="Pfam" id="PF00953">
    <property type="entry name" value="Glycos_transf_4"/>
    <property type="match status" value="1"/>
</dbReference>
<keyword evidence="3 9" id="KW-0808">Transferase</keyword>
<evidence type="ECO:0000313" key="9">
    <source>
        <dbReference type="EMBL" id="HGW60405.1"/>
    </source>
</evidence>
<dbReference type="PANTHER" id="PTHR22926">
    <property type="entry name" value="PHOSPHO-N-ACETYLMURAMOYL-PENTAPEPTIDE-TRANSFERASE"/>
    <property type="match status" value="1"/>
</dbReference>
<feature type="transmembrane region" description="Helical" evidence="8">
    <location>
        <begin position="15"/>
        <end position="37"/>
    </location>
</feature>